<evidence type="ECO:0000256" key="10">
    <source>
        <dbReference type="ARBA" id="ARBA00023237"/>
    </source>
</evidence>
<keyword evidence="4" id="KW-1134">Transmembrane beta strand</keyword>
<evidence type="ECO:0000256" key="7">
    <source>
        <dbReference type="ARBA" id="ARBA00023065"/>
    </source>
</evidence>
<keyword evidence="6 11" id="KW-0732">Signal</keyword>
<feature type="domain" description="Porin" evidence="12">
    <location>
        <begin position="11"/>
        <end position="300"/>
    </location>
</feature>
<dbReference type="Pfam" id="PF13609">
    <property type="entry name" value="Porin_4"/>
    <property type="match status" value="1"/>
</dbReference>
<comment type="subunit">
    <text evidence="2">Homotrimer.</text>
</comment>
<evidence type="ECO:0000256" key="9">
    <source>
        <dbReference type="ARBA" id="ARBA00023136"/>
    </source>
</evidence>
<comment type="caution">
    <text evidence="13">The sequence shown here is derived from an EMBL/GenBank/DDBJ whole genome shotgun (WGS) entry which is preliminary data.</text>
</comment>
<evidence type="ECO:0000256" key="3">
    <source>
        <dbReference type="ARBA" id="ARBA00022448"/>
    </source>
</evidence>
<dbReference type="GO" id="GO:0034220">
    <property type="term" value="P:monoatomic ion transmembrane transport"/>
    <property type="evidence" value="ECO:0007669"/>
    <property type="project" value="InterPro"/>
</dbReference>
<keyword evidence="8" id="KW-0626">Porin</keyword>
<keyword evidence="9" id="KW-0472">Membrane</keyword>
<dbReference type="PRINTS" id="PR00182">
    <property type="entry name" value="ECOLNEIPORIN"/>
</dbReference>
<dbReference type="InterPro" id="IPR050298">
    <property type="entry name" value="Gram-neg_bact_OMP"/>
</dbReference>
<evidence type="ECO:0000313" key="13">
    <source>
        <dbReference type="EMBL" id="TMM45933.1"/>
    </source>
</evidence>
<dbReference type="Gene3D" id="2.40.160.10">
    <property type="entry name" value="Porin"/>
    <property type="match status" value="1"/>
</dbReference>
<dbReference type="GO" id="GO:0046930">
    <property type="term" value="C:pore complex"/>
    <property type="evidence" value="ECO:0007669"/>
    <property type="project" value="UniProtKB-KW"/>
</dbReference>
<accession>A0A8H2PKG1</accession>
<dbReference type="EMBL" id="SZVP01000004">
    <property type="protein sequence ID" value="TMM45933.1"/>
    <property type="molecule type" value="Genomic_DNA"/>
</dbReference>
<evidence type="ECO:0000256" key="2">
    <source>
        <dbReference type="ARBA" id="ARBA00011233"/>
    </source>
</evidence>
<dbReference type="Proteomes" id="UP000307702">
    <property type="component" value="Unassembled WGS sequence"/>
</dbReference>
<feature type="chain" id="PRO_5034541540" evidence="11">
    <location>
        <begin position="23"/>
        <end position="316"/>
    </location>
</feature>
<evidence type="ECO:0000256" key="6">
    <source>
        <dbReference type="ARBA" id="ARBA00022729"/>
    </source>
</evidence>
<reference evidence="13 14" key="1">
    <citation type="submission" date="2019-05" db="EMBL/GenBank/DDBJ databases">
        <title>Colwellia ponticola sp. nov., isolated from seawater.</title>
        <authorList>
            <person name="Yoon J.-H."/>
        </authorList>
    </citation>
    <scope>NUCLEOTIDE SEQUENCE [LARGE SCALE GENOMIC DNA]</scope>
    <source>
        <strain evidence="13 14">OISW-25</strain>
    </source>
</reference>
<feature type="signal peptide" evidence="11">
    <location>
        <begin position="1"/>
        <end position="22"/>
    </location>
</feature>
<dbReference type="SUPFAM" id="SSF56935">
    <property type="entry name" value="Porins"/>
    <property type="match status" value="1"/>
</dbReference>
<dbReference type="InterPro" id="IPR002299">
    <property type="entry name" value="Porin_Neis"/>
</dbReference>
<dbReference type="OrthoDB" id="8173690at2"/>
<dbReference type="PANTHER" id="PTHR34501:SF9">
    <property type="entry name" value="MAJOR OUTER MEMBRANE PROTEIN P.IA"/>
    <property type="match status" value="1"/>
</dbReference>
<evidence type="ECO:0000313" key="14">
    <source>
        <dbReference type="Proteomes" id="UP000307702"/>
    </source>
</evidence>
<sequence>MNFSKKLLLTSMFCTAALPAMAASVDIYGRADVSVQSSDEGDGKFTEIKSNASRIGFKGTHELNDDLEVLYKAEFEVDMDGDGADVFKARNQYVGLRGLFGEVLLGKNDTMLKQSQGKVDLFSDYNGDIKHLWVGENRLSDTLSYKTPKYQGFQFGLTYVAEDEVDGEDAYSMAVFYGDKGLKKSNIYAAVAYDSEVKGKSGDGAVSGNFDTMRATVSGKVAGITLGLMLQNQEEIVTGAEMDGMMISAKYSFDKATLKGQFQRADYKDGDTRNGMTAGIDYKLAKDTKLYVFYTTFDLDSSNDEDYLAAGIQYKF</sequence>
<keyword evidence="5" id="KW-0812">Transmembrane</keyword>
<keyword evidence="10" id="KW-0998">Cell outer membrane</keyword>
<keyword evidence="14" id="KW-1185">Reference proteome</keyword>
<dbReference type="InterPro" id="IPR001702">
    <property type="entry name" value="Porin_Gram-ve"/>
</dbReference>
<name>A0A8H2PKG1_9GAMM</name>
<evidence type="ECO:0000256" key="4">
    <source>
        <dbReference type="ARBA" id="ARBA00022452"/>
    </source>
</evidence>
<dbReference type="InterPro" id="IPR033900">
    <property type="entry name" value="Gram_neg_porin_domain"/>
</dbReference>
<keyword evidence="7" id="KW-0406">Ion transport</keyword>
<dbReference type="GO" id="GO:0009279">
    <property type="term" value="C:cell outer membrane"/>
    <property type="evidence" value="ECO:0007669"/>
    <property type="project" value="UniProtKB-SubCell"/>
</dbReference>
<dbReference type="PRINTS" id="PR00184">
    <property type="entry name" value="NEISSPPORIN"/>
</dbReference>
<proteinExistence type="predicted"/>
<dbReference type="AlphaFoldDB" id="A0A8H2PKG1"/>
<evidence type="ECO:0000256" key="5">
    <source>
        <dbReference type="ARBA" id="ARBA00022692"/>
    </source>
</evidence>
<dbReference type="InterPro" id="IPR023614">
    <property type="entry name" value="Porin_dom_sf"/>
</dbReference>
<dbReference type="RefSeq" id="WP_138621564.1">
    <property type="nucleotide sequence ID" value="NZ_SZVP01000004.1"/>
</dbReference>
<evidence type="ECO:0000256" key="1">
    <source>
        <dbReference type="ARBA" id="ARBA00004571"/>
    </source>
</evidence>
<keyword evidence="3" id="KW-0813">Transport</keyword>
<protein>
    <submittedName>
        <fullName evidence="13">Porin</fullName>
    </submittedName>
</protein>
<evidence type="ECO:0000256" key="11">
    <source>
        <dbReference type="SAM" id="SignalP"/>
    </source>
</evidence>
<evidence type="ECO:0000259" key="12">
    <source>
        <dbReference type="Pfam" id="PF13609"/>
    </source>
</evidence>
<organism evidence="13 14">
    <name type="scientific">Colwellia ponticola</name>
    <dbReference type="NCBI Taxonomy" id="2304625"/>
    <lineage>
        <taxon>Bacteria</taxon>
        <taxon>Pseudomonadati</taxon>
        <taxon>Pseudomonadota</taxon>
        <taxon>Gammaproteobacteria</taxon>
        <taxon>Alteromonadales</taxon>
        <taxon>Colwelliaceae</taxon>
        <taxon>Colwellia</taxon>
    </lineage>
</organism>
<evidence type="ECO:0000256" key="8">
    <source>
        <dbReference type="ARBA" id="ARBA00023114"/>
    </source>
</evidence>
<comment type="subcellular location">
    <subcellularLocation>
        <location evidence="1">Cell outer membrane</location>
        <topology evidence="1">Multi-pass membrane protein</topology>
    </subcellularLocation>
</comment>
<dbReference type="GO" id="GO:0015288">
    <property type="term" value="F:porin activity"/>
    <property type="evidence" value="ECO:0007669"/>
    <property type="project" value="UniProtKB-KW"/>
</dbReference>
<dbReference type="PANTHER" id="PTHR34501">
    <property type="entry name" value="PROTEIN YDDL-RELATED"/>
    <property type="match status" value="1"/>
</dbReference>
<gene>
    <name evidence="13" type="ORF">FCS21_06300</name>
</gene>
<dbReference type="CDD" id="cd00342">
    <property type="entry name" value="gram_neg_porins"/>
    <property type="match status" value="1"/>
</dbReference>